<dbReference type="InterPro" id="IPR052196">
    <property type="entry name" value="Bact_Kbp"/>
</dbReference>
<dbReference type="InterPro" id="IPR036779">
    <property type="entry name" value="LysM_dom_sf"/>
</dbReference>
<dbReference type="InterPro" id="IPR007055">
    <property type="entry name" value="BON_dom"/>
</dbReference>
<feature type="domain" description="LysM" evidence="1">
    <location>
        <begin position="91"/>
        <end position="140"/>
    </location>
</feature>
<dbReference type="SMART" id="SM00257">
    <property type="entry name" value="LysM"/>
    <property type="match status" value="1"/>
</dbReference>
<dbReference type="Pfam" id="PF04972">
    <property type="entry name" value="BON"/>
    <property type="match status" value="1"/>
</dbReference>
<dbReference type="CDD" id="cd00118">
    <property type="entry name" value="LysM"/>
    <property type="match status" value="1"/>
</dbReference>
<accession>A0A3B0VW05</accession>
<dbReference type="EMBL" id="UOFC01000010">
    <property type="protein sequence ID" value="VAW44530.1"/>
    <property type="molecule type" value="Genomic_DNA"/>
</dbReference>
<dbReference type="Pfam" id="PF01476">
    <property type="entry name" value="LysM"/>
    <property type="match status" value="1"/>
</dbReference>
<evidence type="ECO:0000313" key="2">
    <source>
        <dbReference type="EMBL" id="VAW44530.1"/>
    </source>
</evidence>
<name>A0A3B0VW05_9ZZZZ</name>
<proteinExistence type="predicted"/>
<dbReference type="SUPFAM" id="SSF54106">
    <property type="entry name" value="LysM domain"/>
    <property type="match status" value="1"/>
</dbReference>
<dbReference type="PROSITE" id="PS51782">
    <property type="entry name" value="LYSM"/>
    <property type="match status" value="1"/>
</dbReference>
<dbReference type="InterPro" id="IPR018392">
    <property type="entry name" value="LysM"/>
</dbReference>
<gene>
    <name evidence="2" type="ORF">MNBD_GAMMA03-608</name>
</gene>
<dbReference type="AlphaFoldDB" id="A0A3B0VW05"/>
<dbReference type="Gene3D" id="3.10.350.10">
    <property type="entry name" value="LysM domain"/>
    <property type="match status" value="1"/>
</dbReference>
<reference evidence="2" key="1">
    <citation type="submission" date="2018-06" db="EMBL/GenBank/DDBJ databases">
        <authorList>
            <person name="Zhirakovskaya E."/>
        </authorList>
    </citation>
    <scope>NUCLEOTIDE SEQUENCE</scope>
</reference>
<dbReference type="PANTHER" id="PTHR34700:SF8">
    <property type="entry name" value="POTASSIUM BINDING PROTEIN KBP"/>
    <property type="match status" value="1"/>
</dbReference>
<sequence length="143" mass="15842">MDLLSFAKNIGKKIFGSEEEAPEKLKQHIEEDNPGINNLQVDVQDGIATLKGDTSDPAALEKVMLMVGNTMGIEEVRVDDVVAPEQTVNIEYYEIKAGDSLWKIASVVYGDGNKYTDIFEANKEVIKDPDLIFSGQIIRIPKD</sequence>
<dbReference type="NCBIfam" id="NF008399">
    <property type="entry name" value="PRK11198.1"/>
    <property type="match status" value="1"/>
</dbReference>
<organism evidence="2">
    <name type="scientific">hydrothermal vent metagenome</name>
    <dbReference type="NCBI Taxonomy" id="652676"/>
    <lineage>
        <taxon>unclassified sequences</taxon>
        <taxon>metagenomes</taxon>
        <taxon>ecological metagenomes</taxon>
    </lineage>
</organism>
<protein>
    <recommendedName>
        <fullName evidence="1">LysM domain-containing protein</fullName>
    </recommendedName>
</protein>
<evidence type="ECO:0000259" key="1">
    <source>
        <dbReference type="PROSITE" id="PS51782"/>
    </source>
</evidence>
<dbReference type="PANTHER" id="PTHR34700">
    <property type="entry name" value="POTASSIUM BINDING PROTEIN KBP"/>
    <property type="match status" value="1"/>
</dbReference>